<feature type="compositionally biased region" description="Low complexity" evidence="1">
    <location>
        <begin position="7"/>
        <end position="16"/>
    </location>
</feature>
<name>A0A0A9VT10_LYGHE</name>
<organism evidence="2">
    <name type="scientific">Lygus hesperus</name>
    <name type="common">Western plant bug</name>
    <dbReference type="NCBI Taxonomy" id="30085"/>
    <lineage>
        <taxon>Eukaryota</taxon>
        <taxon>Metazoa</taxon>
        <taxon>Ecdysozoa</taxon>
        <taxon>Arthropoda</taxon>
        <taxon>Hexapoda</taxon>
        <taxon>Insecta</taxon>
        <taxon>Pterygota</taxon>
        <taxon>Neoptera</taxon>
        <taxon>Paraneoptera</taxon>
        <taxon>Hemiptera</taxon>
        <taxon>Heteroptera</taxon>
        <taxon>Panheteroptera</taxon>
        <taxon>Cimicomorpha</taxon>
        <taxon>Miridae</taxon>
        <taxon>Mirini</taxon>
        <taxon>Lygus</taxon>
    </lineage>
</organism>
<proteinExistence type="predicted"/>
<reference evidence="2" key="1">
    <citation type="journal article" date="2014" name="PLoS ONE">
        <title>Transcriptome-Based Identification of ABC Transporters in the Western Tarnished Plant Bug Lygus hesperus.</title>
        <authorList>
            <person name="Hull J.J."/>
            <person name="Chaney K."/>
            <person name="Geib S.M."/>
            <person name="Fabrick J.A."/>
            <person name="Brent C.S."/>
            <person name="Walsh D."/>
            <person name="Lavine L.C."/>
        </authorList>
    </citation>
    <scope>NUCLEOTIDE SEQUENCE</scope>
</reference>
<sequence length="132" mass="14052">ESILEEPSTTPTVPVPTALPIDPAQTASSDSSEQPTTEYQTVTKTITTTRLRTFTYVVTRVSGDEQYVTSSTTVKPHIKTTTVTELLPISSTPSAASSIGGRGLYVMEPRYNLATKVMANGVEVIVAGDKST</sequence>
<accession>A0A0A9VT10</accession>
<evidence type="ECO:0000313" key="2">
    <source>
        <dbReference type="EMBL" id="JAF98863.1"/>
    </source>
</evidence>
<feature type="compositionally biased region" description="Polar residues" evidence="1">
    <location>
        <begin position="25"/>
        <end position="35"/>
    </location>
</feature>
<gene>
    <name evidence="2" type="primary">MNS3</name>
    <name evidence="2" type="ORF">CM83_105387</name>
</gene>
<feature type="region of interest" description="Disordered" evidence="1">
    <location>
        <begin position="1"/>
        <end position="41"/>
    </location>
</feature>
<protein>
    <submittedName>
        <fullName evidence="2">Mannosyl-oligosaccharide 1,2-alpha-mannosidase MNS3</fullName>
    </submittedName>
</protein>
<feature type="non-terminal residue" evidence="2">
    <location>
        <position position="1"/>
    </location>
</feature>
<feature type="non-terminal residue" evidence="2">
    <location>
        <position position="132"/>
    </location>
</feature>
<evidence type="ECO:0000256" key="1">
    <source>
        <dbReference type="SAM" id="MobiDB-lite"/>
    </source>
</evidence>
<dbReference type="AlphaFoldDB" id="A0A0A9VT10"/>
<dbReference type="EMBL" id="GBHO01044740">
    <property type="protein sequence ID" value="JAF98863.1"/>
    <property type="molecule type" value="Transcribed_RNA"/>
</dbReference>
<reference evidence="2" key="2">
    <citation type="submission" date="2014-07" db="EMBL/GenBank/DDBJ databases">
        <authorList>
            <person name="Hull J."/>
        </authorList>
    </citation>
    <scope>NUCLEOTIDE SEQUENCE</scope>
</reference>